<evidence type="ECO:0000259" key="3">
    <source>
        <dbReference type="Pfam" id="PF00561"/>
    </source>
</evidence>
<name>A0A6J6PBS7_9ZZZZ</name>
<dbReference type="Pfam" id="PF00561">
    <property type="entry name" value="Abhydrolase_1"/>
    <property type="match status" value="1"/>
</dbReference>
<reference evidence="4" key="1">
    <citation type="submission" date="2020-05" db="EMBL/GenBank/DDBJ databases">
        <authorList>
            <person name="Chiriac C."/>
            <person name="Salcher M."/>
            <person name="Ghai R."/>
            <person name="Kavagutti S V."/>
        </authorList>
    </citation>
    <scope>NUCLEOTIDE SEQUENCE</scope>
</reference>
<keyword evidence="2" id="KW-0378">Hydrolase</keyword>
<dbReference type="SUPFAM" id="SSF53474">
    <property type="entry name" value="alpha/beta-Hydrolases"/>
    <property type="match status" value="1"/>
</dbReference>
<dbReference type="PRINTS" id="PR00793">
    <property type="entry name" value="PROAMNOPTASE"/>
</dbReference>
<dbReference type="PANTHER" id="PTHR43798:SF31">
    <property type="entry name" value="AB HYDROLASE SUPERFAMILY PROTEIN YCLE"/>
    <property type="match status" value="1"/>
</dbReference>
<dbReference type="AlphaFoldDB" id="A0A6J6PBS7"/>
<sequence length="289" mass="32068">MKVAIGTDTSIWFDIDGQGLIADGDAMRPRPTLVLMHGGPGGDHNTFKPAFGAMTDTCQVLYYDHRGQGRSDWSTPDTWTLDQWADDAVSLCETLGIDKPFILGLSFGGFVAQRLASRHPGFASGIILNSTRSDHDRSAMFDMFEQLGGAEARDVALEFWNAPDEATMAKMARRYVKVCGPLYTQNNVNPFAGQRTVRNDDVLTHFNHHEGAALNLLPELAKVNDPVLVMAGDLDPVTPVIDARRMAAAMPQQFVRFESFANSGHGIYRDEPERYFEVLKSFINEHWTS</sequence>
<dbReference type="EMBL" id="CAEZXM010000152">
    <property type="protein sequence ID" value="CAB4694153.1"/>
    <property type="molecule type" value="Genomic_DNA"/>
</dbReference>
<organism evidence="4">
    <name type="scientific">freshwater metagenome</name>
    <dbReference type="NCBI Taxonomy" id="449393"/>
    <lineage>
        <taxon>unclassified sequences</taxon>
        <taxon>metagenomes</taxon>
        <taxon>ecological metagenomes</taxon>
    </lineage>
</organism>
<dbReference type="InterPro" id="IPR050266">
    <property type="entry name" value="AB_hydrolase_sf"/>
</dbReference>
<dbReference type="PANTHER" id="PTHR43798">
    <property type="entry name" value="MONOACYLGLYCEROL LIPASE"/>
    <property type="match status" value="1"/>
</dbReference>
<dbReference type="GO" id="GO:0008233">
    <property type="term" value="F:peptidase activity"/>
    <property type="evidence" value="ECO:0007669"/>
    <property type="project" value="InterPro"/>
</dbReference>
<evidence type="ECO:0000313" key="4">
    <source>
        <dbReference type="EMBL" id="CAB4694153.1"/>
    </source>
</evidence>
<protein>
    <submittedName>
        <fullName evidence="4">Unannotated protein</fullName>
    </submittedName>
</protein>
<dbReference type="InterPro" id="IPR002410">
    <property type="entry name" value="Peptidase_S33"/>
</dbReference>
<dbReference type="InterPro" id="IPR000073">
    <property type="entry name" value="AB_hydrolase_1"/>
</dbReference>
<comment type="similarity">
    <text evidence="1">Belongs to the peptidase S33 family.</text>
</comment>
<dbReference type="InterPro" id="IPR029058">
    <property type="entry name" value="AB_hydrolase_fold"/>
</dbReference>
<evidence type="ECO:0000256" key="1">
    <source>
        <dbReference type="ARBA" id="ARBA00010088"/>
    </source>
</evidence>
<proteinExistence type="inferred from homology"/>
<evidence type="ECO:0000256" key="2">
    <source>
        <dbReference type="ARBA" id="ARBA00022801"/>
    </source>
</evidence>
<feature type="domain" description="AB hydrolase-1" evidence="3">
    <location>
        <begin position="31"/>
        <end position="271"/>
    </location>
</feature>
<dbReference type="GO" id="GO:0006508">
    <property type="term" value="P:proteolysis"/>
    <property type="evidence" value="ECO:0007669"/>
    <property type="project" value="InterPro"/>
</dbReference>
<gene>
    <name evidence="4" type="ORF">UFOPK2366_00913</name>
</gene>
<dbReference type="GO" id="GO:0016020">
    <property type="term" value="C:membrane"/>
    <property type="evidence" value="ECO:0007669"/>
    <property type="project" value="TreeGrafter"/>
</dbReference>
<accession>A0A6J6PBS7</accession>
<dbReference type="Gene3D" id="3.40.50.1820">
    <property type="entry name" value="alpha/beta hydrolase"/>
    <property type="match status" value="1"/>
</dbReference>